<organism evidence="8">
    <name type="scientific">Timema genevievae</name>
    <name type="common">Walking stick</name>
    <dbReference type="NCBI Taxonomy" id="629358"/>
    <lineage>
        <taxon>Eukaryota</taxon>
        <taxon>Metazoa</taxon>
        <taxon>Ecdysozoa</taxon>
        <taxon>Arthropoda</taxon>
        <taxon>Hexapoda</taxon>
        <taxon>Insecta</taxon>
        <taxon>Pterygota</taxon>
        <taxon>Neoptera</taxon>
        <taxon>Polyneoptera</taxon>
        <taxon>Phasmatodea</taxon>
        <taxon>Timematodea</taxon>
        <taxon>Timematoidea</taxon>
        <taxon>Timematidae</taxon>
        <taxon>Timema</taxon>
    </lineage>
</organism>
<dbReference type="AlphaFoldDB" id="A0A7R9PHK3"/>
<dbReference type="Pfam" id="PF03006">
    <property type="entry name" value="HlyIII"/>
    <property type="match status" value="1"/>
</dbReference>
<feature type="transmembrane region" description="Helical" evidence="7">
    <location>
        <begin position="286"/>
        <end position="306"/>
    </location>
</feature>
<name>A0A7R9PHK3_TIMGE</name>
<dbReference type="GO" id="GO:0016020">
    <property type="term" value="C:membrane"/>
    <property type="evidence" value="ECO:0007669"/>
    <property type="project" value="UniProtKB-SubCell"/>
</dbReference>
<keyword evidence="4 7" id="KW-1133">Transmembrane helix</keyword>
<dbReference type="GO" id="GO:0046872">
    <property type="term" value="F:metal ion binding"/>
    <property type="evidence" value="ECO:0007669"/>
    <property type="project" value="UniProtKB-KW"/>
</dbReference>
<evidence type="ECO:0000256" key="2">
    <source>
        <dbReference type="ARBA" id="ARBA00007018"/>
    </source>
</evidence>
<evidence type="ECO:0000256" key="1">
    <source>
        <dbReference type="ARBA" id="ARBA00004141"/>
    </source>
</evidence>
<feature type="transmembrane region" description="Helical" evidence="7">
    <location>
        <begin position="128"/>
        <end position="146"/>
    </location>
</feature>
<evidence type="ECO:0000256" key="6">
    <source>
        <dbReference type="PIRSR" id="PIRSR604254-1"/>
    </source>
</evidence>
<feature type="transmembrane region" description="Helical" evidence="7">
    <location>
        <begin position="191"/>
        <end position="213"/>
    </location>
</feature>
<evidence type="ECO:0000256" key="7">
    <source>
        <dbReference type="SAM" id="Phobius"/>
    </source>
</evidence>
<dbReference type="PANTHER" id="PTHR20855:SF143">
    <property type="entry name" value="MEMBRANE PROGESTIN RECEPTOR EPSILON"/>
    <property type="match status" value="1"/>
</dbReference>
<feature type="transmembrane region" description="Helical" evidence="7">
    <location>
        <begin position="158"/>
        <end position="179"/>
    </location>
</feature>
<keyword evidence="5 7" id="KW-0472">Membrane</keyword>
<feature type="binding site" evidence="6">
    <location>
        <position position="176"/>
    </location>
    <ligand>
        <name>Zn(2+)</name>
        <dbReference type="ChEBI" id="CHEBI:29105"/>
    </ligand>
</feature>
<evidence type="ECO:0000256" key="5">
    <source>
        <dbReference type="ARBA" id="ARBA00023136"/>
    </source>
</evidence>
<dbReference type="GO" id="GO:0038023">
    <property type="term" value="F:signaling receptor activity"/>
    <property type="evidence" value="ECO:0007669"/>
    <property type="project" value="TreeGrafter"/>
</dbReference>
<gene>
    <name evidence="8" type="ORF">TGEB3V08_LOCUS988</name>
</gene>
<comment type="subcellular location">
    <subcellularLocation>
        <location evidence="1">Membrane</location>
        <topology evidence="1">Multi-pass membrane protein</topology>
    </subcellularLocation>
</comment>
<feature type="transmembrane region" description="Helical" evidence="7">
    <location>
        <begin position="255"/>
        <end position="274"/>
    </location>
</feature>
<evidence type="ECO:0000256" key="4">
    <source>
        <dbReference type="ARBA" id="ARBA00022989"/>
    </source>
</evidence>
<feature type="transmembrane region" description="Helical" evidence="7">
    <location>
        <begin position="225"/>
        <end position="248"/>
    </location>
</feature>
<keyword evidence="6" id="KW-0862">Zinc</keyword>
<sequence>MLASFAEDNGQATPSLVYGCKGPVSFFQHRVYNLPVFPFCSDRTCYHRIALKKITVPLYRVYNVPVVVFCSDRTCYHRMALKITVPLYRDYEVTSASRQFCIRSGYRPECSSFCQCVASLFHSTNETANFWTSFLPGLYFTYLLMTSYRTDSSHLLPYYGYLLTVTTCHWVSSCAHAFCNISLRARNILFFLDYSAISLYSFGSAILYISYSFPHRLYSTRYEQMYLPVAAVLSVGSTTFACTSRVLAPVWSQKYLILVSYGLTYVWDHFPILSRVSSEGLSNDPAARLYLGHFLALGFAIFFYGTHIPERLAPGKFDCLGELQSGPLNIDL</sequence>
<proteinExistence type="inferred from homology"/>
<protein>
    <submittedName>
        <fullName evidence="8">Uncharacterized protein</fullName>
    </submittedName>
</protein>
<comment type="similarity">
    <text evidence="2">Belongs to the ADIPOR family.</text>
</comment>
<evidence type="ECO:0000313" key="8">
    <source>
        <dbReference type="EMBL" id="CAD7586682.1"/>
    </source>
</evidence>
<dbReference type="EMBL" id="OE839308">
    <property type="protein sequence ID" value="CAD7586682.1"/>
    <property type="molecule type" value="Genomic_DNA"/>
</dbReference>
<keyword evidence="6" id="KW-0479">Metal-binding</keyword>
<evidence type="ECO:0000256" key="3">
    <source>
        <dbReference type="ARBA" id="ARBA00022692"/>
    </source>
</evidence>
<reference evidence="8" key="1">
    <citation type="submission" date="2020-11" db="EMBL/GenBank/DDBJ databases">
        <authorList>
            <person name="Tran Van P."/>
        </authorList>
    </citation>
    <scope>NUCLEOTIDE SEQUENCE</scope>
</reference>
<accession>A0A7R9PHK3</accession>
<dbReference type="PANTHER" id="PTHR20855">
    <property type="entry name" value="ADIPOR/PROGESTIN RECEPTOR-RELATED"/>
    <property type="match status" value="1"/>
</dbReference>
<dbReference type="InterPro" id="IPR004254">
    <property type="entry name" value="AdipoR/HlyIII-related"/>
</dbReference>
<keyword evidence="3 7" id="KW-0812">Transmembrane</keyword>